<dbReference type="EnsemblMetazoa" id="CapteT227779">
    <property type="protein sequence ID" value="CapteP227779"/>
    <property type="gene ID" value="CapteG227779"/>
</dbReference>
<evidence type="ECO:0008006" key="5">
    <source>
        <dbReference type="Google" id="ProtNLM"/>
    </source>
</evidence>
<evidence type="ECO:0000313" key="3">
    <source>
        <dbReference type="EnsemblMetazoa" id="CapteP227779"/>
    </source>
</evidence>
<proteinExistence type="predicted"/>
<name>R7VJ57_CAPTE</name>
<accession>R7VJ57</accession>
<feature type="compositionally biased region" description="Basic and acidic residues" evidence="1">
    <location>
        <begin position="273"/>
        <end position="283"/>
    </location>
</feature>
<feature type="region of interest" description="Disordered" evidence="1">
    <location>
        <begin position="249"/>
        <end position="284"/>
    </location>
</feature>
<feature type="compositionally biased region" description="Basic residues" evidence="1">
    <location>
        <begin position="94"/>
        <end position="106"/>
    </location>
</feature>
<gene>
    <name evidence="2" type="ORF">CAPTEDRAFT_227779</name>
</gene>
<protein>
    <recommendedName>
        <fullName evidence="5">SHSP domain-containing protein</fullName>
    </recommendedName>
</protein>
<evidence type="ECO:0000313" key="2">
    <source>
        <dbReference type="EMBL" id="ELU16361.1"/>
    </source>
</evidence>
<feature type="compositionally biased region" description="Polar residues" evidence="1">
    <location>
        <begin position="148"/>
        <end position="159"/>
    </location>
</feature>
<dbReference type="EMBL" id="AMQN01000600">
    <property type="status" value="NOT_ANNOTATED_CDS"/>
    <property type="molecule type" value="Genomic_DNA"/>
</dbReference>
<sequence>MTSELSLRRFSTSDAQIRRSHPVGRLYRQNSCNPRPNTAPAESPASPPSLTSTGIVSLFKRLRSSSVLATSPEECEESCGKPRRESEERTVRNIYRRPSRRNRNKPKVSSVGELRRKQFAGTSRSEAWEDDDDADDDEQTPPTKAALTFTSSDTSSIARKSSILRRPRSKSMPAVSNRPKAPPKEKKKPQKCQKQTSFRENVEVIYYDEHGTAVSNLSCMSEKLKTSSNEDLFEEEICDINKNCLEGLHGPVQRSGDGDKSGGDVTGDDVDEEPRRTVRRSEEETAPSTLVSCCLSGVVVHPKSGAGRPLRGIRLKIEIDEQCIRTRTKVKVLSSGTSVLVMTYKDVEGGVDQEETIERIDLPVVIDPYSVKAQVKTNGSLTVEAPIKN</sequence>
<reference evidence="3" key="3">
    <citation type="submission" date="2015-06" db="UniProtKB">
        <authorList>
            <consortium name="EnsemblMetazoa"/>
        </authorList>
    </citation>
    <scope>IDENTIFICATION</scope>
</reference>
<feature type="region of interest" description="Disordered" evidence="1">
    <location>
        <begin position="1"/>
        <end position="52"/>
    </location>
</feature>
<feature type="compositionally biased region" description="Acidic residues" evidence="1">
    <location>
        <begin position="128"/>
        <end position="139"/>
    </location>
</feature>
<reference evidence="4" key="1">
    <citation type="submission" date="2012-12" db="EMBL/GenBank/DDBJ databases">
        <authorList>
            <person name="Hellsten U."/>
            <person name="Grimwood J."/>
            <person name="Chapman J.A."/>
            <person name="Shapiro H."/>
            <person name="Aerts A."/>
            <person name="Otillar R.P."/>
            <person name="Terry A.Y."/>
            <person name="Boore J.L."/>
            <person name="Simakov O."/>
            <person name="Marletaz F."/>
            <person name="Cho S.-J."/>
            <person name="Edsinger-Gonzales E."/>
            <person name="Havlak P."/>
            <person name="Kuo D.-H."/>
            <person name="Larsson T."/>
            <person name="Lv J."/>
            <person name="Arendt D."/>
            <person name="Savage R."/>
            <person name="Osoegawa K."/>
            <person name="de Jong P."/>
            <person name="Lindberg D.R."/>
            <person name="Seaver E.C."/>
            <person name="Weisblat D.A."/>
            <person name="Putnam N.H."/>
            <person name="Grigoriev I.V."/>
            <person name="Rokhsar D.S."/>
        </authorList>
    </citation>
    <scope>NUCLEOTIDE SEQUENCE</scope>
    <source>
        <strain evidence="4">I ESC-2004</strain>
    </source>
</reference>
<feature type="compositionally biased region" description="Basic and acidic residues" evidence="1">
    <location>
        <begin position="78"/>
        <end position="91"/>
    </location>
</feature>
<dbReference type="Proteomes" id="UP000014760">
    <property type="component" value="Unassembled WGS sequence"/>
</dbReference>
<feature type="compositionally biased region" description="Polar residues" evidence="1">
    <location>
        <begin position="1"/>
        <end position="15"/>
    </location>
</feature>
<dbReference type="HOGENOM" id="CLU_710270_0_0_1"/>
<reference evidence="2 4" key="2">
    <citation type="journal article" date="2013" name="Nature">
        <title>Insights into bilaterian evolution from three spiralian genomes.</title>
        <authorList>
            <person name="Simakov O."/>
            <person name="Marletaz F."/>
            <person name="Cho S.J."/>
            <person name="Edsinger-Gonzales E."/>
            <person name="Havlak P."/>
            <person name="Hellsten U."/>
            <person name="Kuo D.H."/>
            <person name="Larsson T."/>
            <person name="Lv J."/>
            <person name="Arendt D."/>
            <person name="Savage R."/>
            <person name="Osoegawa K."/>
            <person name="de Jong P."/>
            <person name="Grimwood J."/>
            <person name="Chapman J.A."/>
            <person name="Shapiro H."/>
            <person name="Aerts A."/>
            <person name="Otillar R.P."/>
            <person name="Terry A.Y."/>
            <person name="Boore J.L."/>
            <person name="Grigoriev I.V."/>
            <person name="Lindberg D.R."/>
            <person name="Seaver E.C."/>
            <person name="Weisblat D.A."/>
            <person name="Putnam N.H."/>
            <person name="Rokhsar D.S."/>
        </authorList>
    </citation>
    <scope>NUCLEOTIDE SEQUENCE</scope>
    <source>
        <strain evidence="2 4">I ESC-2004</strain>
    </source>
</reference>
<evidence type="ECO:0000313" key="4">
    <source>
        <dbReference type="Proteomes" id="UP000014760"/>
    </source>
</evidence>
<feature type="region of interest" description="Disordered" evidence="1">
    <location>
        <begin position="70"/>
        <end position="195"/>
    </location>
</feature>
<evidence type="ECO:0000256" key="1">
    <source>
        <dbReference type="SAM" id="MobiDB-lite"/>
    </source>
</evidence>
<feature type="compositionally biased region" description="Low complexity" evidence="1">
    <location>
        <begin position="38"/>
        <end position="52"/>
    </location>
</feature>
<keyword evidence="4" id="KW-1185">Reference proteome</keyword>
<dbReference type="AlphaFoldDB" id="R7VJ57"/>
<organism evidence="2">
    <name type="scientific">Capitella teleta</name>
    <name type="common">Polychaete worm</name>
    <dbReference type="NCBI Taxonomy" id="283909"/>
    <lineage>
        <taxon>Eukaryota</taxon>
        <taxon>Metazoa</taxon>
        <taxon>Spiralia</taxon>
        <taxon>Lophotrochozoa</taxon>
        <taxon>Annelida</taxon>
        <taxon>Polychaeta</taxon>
        <taxon>Sedentaria</taxon>
        <taxon>Scolecida</taxon>
        <taxon>Capitellidae</taxon>
        <taxon>Capitella</taxon>
    </lineage>
</organism>
<dbReference type="EMBL" id="KB293180">
    <property type="protein sequence ID" value="ELU16361.1"/>
    <property type="molecule type" value="Genomic_DNA"/>
</dbReference>